<evidence type="ECO:0000313" key="2">
    <source>
        <dbReference type="Proteomes" id="UP000271889"/>
    </source>
</evidence>
<dbReference type="AlphaFoldDB" id="A0A3P6T3M9"/>
<accession>A0A3P6T3M9</accession>
<dbReference type="EMBL" id="UYRV01013767">
    <property type="protein sequence ID" value="VDK59831.1"/>
    <property type="molecule type" value="Genomic_DNA"/>
</dbReference>
<proteinExistence type="predicted"/>
<protein>
    <submittedName>
        <fullName evidence="1">Uncharacterized protein</fullName>
    </submittedName>
</protein>
<name>A0A3P6T3M9_CYLGO</name>
<keyword evidence="2" id="KW-1185">Reference proteome</keyword>
<dbReference type="Proteomes" id="UP000271889">
    <property type="component" value="Unassembled WGS sequence"/>
</dbReference>
<evidence type="ECO:0000313" key="1">
    <source>
        <dbReference type="EMBL" id="VDK59831.1"/>
    </source>
</evidence>
<organism evidence="1 2">
    <name type="scientific">Cylicostephanus goldi</name>
    <name type="common">Nematode worm</name>
    <dbReference type="NCBI Taxonomy" id="71465"/>
    <lineage>
        <taxon>Eukaryota</taxon>
        <taxon>Metazoa</taxon>
        <taxon>Ecdysozoa</taxon>
        <taxon>Nematoda</taxon>
        <taxon>Chromadorea</taxon>
        <taxon>Rhabditida</taxon>
        <taxon>Rhabditina</taxon>
        <taxon>Rhabditomorpha</taxon>
        <taxon>Strongyloidea</taxon>
        <taxon>Strongylidae</taxon>
        <taxon>Cylicostephanus</taxon>
    </lineage>
</organism>
<reference evidence="1 2" key="1">
    <citation type="submission" date="2018-11" db="EMBL/GenBank/DDBJ databases">
        <authorList>
            <consortium name="Pathogen Informatics"/>
        </authorList>
    </citation>
    <scope>NUCLEOTIDE SEQUENCE [LARGE SCALE GENOMIC DNA]</scope>
</reference>
<gene>
    <name evidence="1" type="ORF">CGOC_LOCUS4804</name>
</gene>
<sequence>MVEIQTLSVIIQPHWQMQRNFTQWDQHANNVPEVWIPA</sequence>